<dbReference type="InterPro" id="IPR019539">
    <property type="entry name" value="GalKase_N"/>
</dbReference>
<proteinExistence type="predicted"/>
<evidence type="ECO:0000259" key="3">
    <source>
        <dbReference type="Pfam" id="PF08544"/>
    </source>
</evidence>
<sequence>MALFRALPLPTDEVLNHRLLQVATGFDKCFGQSPSGIARAPGRVNLIGEHVDYEGYAVLPMAIEPSIYVAFRTVKHSKDTTKGKIISVANAKPQYKAMSLCMDAKTLQIMQQLDREEAGWAKYVLSGVLGVQKVRPKLFLDDKTELQMLVDGDIPAGCEPVQFQCVEHYVGTMGEWNGSGGGMFGTLWCCSWPRKQWMQLLAFNKRVVECALAAKLIAKKAGIAGWRNITRLKLALASCSQKEYSIVELEAEFGEPIEGLYIGSSLEPAMKAVVASASSFKLQQRAMHVWGEAERVEQFQTICASLTREVQSLSDQEIGHHFSCQTLYEYSCPELDALVDAAINAGALGARFTGAGPTTTASMVSRQLKILQQQCNHPDQSSDAMFESTPAPGADIFTFEFK</sequence>
<dbReference type="SUPFAM" id="SSF55060">
    <property type="entry name" value="GHMP Kinase, C-terminal domain"/>
    <property type="match status" value="1"/>
</dbReference>
<dbReference type="InterPro" id="IPR013750">
    <property type="entry name" value="GHMP_kinase_C_dom"/>
</dbReference>
<dbReference type="Gene3D" id="3.30.70.890">
    <property type="entry name" value="GHMP kinase, C-terminal domain"/>
    <property type="match status" value="1"/>
</dbReference>
<dbReference type="PRINTS" id="PR00473">
    <property type="entry name" value="GALCTOKINASE"/>
</dbReference>
<dbReference type="GO" id="GO:0005524">
    <property type="term" value="F:ATP binding"/>
    <property type="evidence" value="ECO:0007669"/>
    <property type="project" value="UniProtKB-KW"/>
</dbReference>
<dbReference type="EMBL" id="CANTFM010002338">
    <property type="protein sequence ID" value="CAI5745988.1"/>
    <property type="molecule type" value="Genomic_DNA"/>
</dbReference>
<dbReference type="GO" id="GO:0006012">
    <property type="term" value="P:galactose metabolic process"/>
    <property type="evidence" value="ECO:0007669"/>
    <property type="project" value="InterPro"/>
</dbReference>
<evidence type="ECO:0000259" key="4">
    <source>
        <dbReference type="Pfam" id="PF10509"/>
    </source>
</evidence>
<evidence type="ECO:0000313" key="6">
    <source>
        <dbReference type="Proteomes" id="UP001162029"/>
    </source>
</evidence>
<dbReference type="Proteomes" id="UP001162029">
    <property type="component" value="Unassembled WGS sequence"/>
</dbReference>
<dbReference type="InterPro" id="IPR000705">
    <property type="entry name" value="Galactokinase"/>
</dbReference>
<dbReference type="PANTHER" id="PTHR10457:SF7">
    <property type="entry name" value="GALACTOKINASE-RELATED"/>
    <property type="match status" value="1"/>
</dbReference>
<dbReference type="GO" id="GO:0005829">
    <property type="term" value="C:cytosol"/>
    <property type="evidence" value="ECO:0007669"/>
    <property type="project" value="TreeGrafter"/>
</dbReference>
<evidence type="ECO:0008006" key="7">
    <source>
        <dbReference type="Google" id="ProtNLM"/>
    </source>
</evidence>
<dbReference type="InterPro" id="IPR019741">
    <property type="entry name" value="Galactokinase_CS"/>
</dbReference>
<dbReference type="AlphaFoldDB" id="A0AAV0VBY2"/>
<accession>A0AAV0VBY2</accession>
<feature type="domain" description="GHMP kinase C-terminal" evidence="3">
    <location>
        <begin position="324"/>
        <end position="358"/>
    </location>
</feature>
<organism evidence="5 6">
    <name type="scientific">Peronospora destructor</name>
    <dbReference type="NCBI Taxonomy" id="86335"/>
    <lineage>
        <taxon>Eukaryota</taxon>
        <taxon>Sar</taxon>
        <taxon>Stramenopiles</taxon>
        <taxon>Oomycota</taxon>
        <taxon>Peronosporomycetes</taxon>
        <taxon>Peronosporales</taxon>
        <taxon>Peronosporaceae</taxon>
        <taxon>Peronospora</taxon>
    </lineage>
</organism>
<keyword evidence="2" id="KW-0067">ATP-binding</keyword>
<evidence type="ECO:0000313" key="5">
    <source>
        <dbReference type="EMBL" id="CAI5745988.1"/>
    </source>
</evidence>
<dbReference type="Pfam" id="PF10509">
    <property type="entry name" value="GalKase_gal_bdg"/>
    <property type="match status" value="1"/>
</dbReference>
<protein>
    <recommendedName>
        <fullName evidence="7">Galactokinase</fullName>
    </recommendedName>
</protein>
<dbReference type="InterPro" id="IPR006206">
    <property type="entry name" value="Mevalonate/galactokinase"/>
</dbReference>
<feature type="domain" description="Galactokinase N-terminal" evidence="4">
    <location>
        <begin position="26"/>
        <end position="72"/>
    </location>
</feature>
<dbReference type="InterPro" id="IPR014721">
    <property type="entry name" value="Ribsml_uS5_D2-typ_fold_subgr"/>
</dbReference>
<keyword evidence="1" id="KW-0547">Nucleotide-binding</keyword>
<dbReference type="InterPro" id="IPR020568">
    <property type="entry name" value="Ribosomal_Su5_D2-typ_SF"/>
</dbReference>
<keyword evidence="6" id="KW-1185">Reference proteome</keyword>
<dbReference type="PROSITE" id="PS00106">
    <property type="entry name" value="GALACTOKINASE"/>
    <property type="match status" value="1"/>
</dbReference>
<name>A0AAV0VBY2_9STRA</name>
<dbReference type="InterPro" id="IPR036554">
    <property type="entry name" value="GHMP_kinase_C_sf"/>
</dbReference>
<reference evidence="5" key="1">
    <citation type="submission" date="2022-12" db="EMBL/GenBank/DDBJ databases">
        <authorList>
            <person name="Webb A."/>
        </authorList>
    </citation>
    <scope>NUCLEOTIDE SEQUENCE</scope>
    <source>
        <strain evidence="5">Pd1</strain>
    </source>
</reference>
<comment type="caution">
    <text evidence="5">The sequence shown here is derived from an EMBL/GenBank/DDBJ whole genome shotgun (WGS) entry which is preliminary data.</text>
</comment>
<dbReference type="Gene3D" id="3.30.230.10">
    <property type="match status" value="1"/>
</dbReference>
<dbReference type="GO" id="GO:0004335">
    <property type="term" value="F:galactokinase activity"/>
    <property type="evidence" value="ECO:0007669"/>
    <property type="project" value="InterPro"/>
</dbReference>
<dbReference type="PANTHER" id="PTHR10457">
    <property type="entry name" value="MEVALONATE KINASE/GALACTOKINASE"/>
    <property type="match status" value="1"/>
</dbReference>
<dbReference type="Pfam" id="PF08544">
    <property type="entry name" value="GHMP_kinases_C"/>
    <property type="match status" value="1"/>
</dbReference>
<gene>
    <name evidence="5" type="ORF">PDE001_LOCUS11012</name>
</gene>
<dbReference type="SUPFAM" id="SSF54211">
    <property type="entry name" value="Ribosomal protein S5 domain 2-like"/>
    <property type="match status" value="1"/>
</dbReference>
<evidence type="ECO:0000256" key="1">
    <source>
        <dbReference type="ARBA" id="ARBA00022741"/>
    </source>
</evidence>
<dbReference type="PIRSF" id="PIRSF000530">
    <property type="entry name" value="Galactokinase"/>
    <property type="match status" value="1"/>
</dbReference>
<dbReference type="PRINTS" id="PR00959">
    <property type="entry name" value="MEVGALKINASE"/>
</dbReference>
<evidence type="ECO:0000256" key="2">
    <source>
        <dbReference type="ARBA" id="ARBA00022840"/>
    </source>
</evidence>